<protein>
    <submittedName>
        <fullName evidence="4">Glycosyltransferase, MGT family</fullName>
    </submittedName>
</protein>
<dbReference type="InterPro" id="IPR002213">
    <property type="entry name" value="UDP_glucos_trans"/>
</dbReference>
<keyword evidence="2" id="KW-0808">Transferase</keyword>
<dbReference type="CDD" id="cd03784">
    <property type="entry name" value="GT1_Gtf-like"/>
    <property type="match status" value="1"/>
</dbReference>
<dbReference type="InterPro" id="IPR010610">
    <property type="entry name" value="EryCIII-like_C"/>
</dbReference>
<dbReference type="FunFam" id="3.40.50.2000:FF:000072">
    <property type="entry name" value="Glycosyl transferase"/>
    <property type="match status" value="1"/>
</dbReference>
<evidence type="ECO:0000313" key="5">
    <source>
        <dbReference type="Proteomes" id="UP000185511"/>
    </source>
</evidence>
<evidence type="ECO:0000256" key="2">
    <source>
        <dbReference type="ARBA" id="ARBA00022679"/>
    </source>
</evidence>
<sequence>MSPRSLHSDTNEAEPVTGLRILMMPLPMHGHVMPTLPLVTELVRRGHEVVYAITENLAETVAATGAEVLIYESPLSTTPPGDLFDVEHMFRQPLRAVQEAQATTASIEAHFADAPPDVVAYDLVTFLSGRVLSRKWNRPAIELFPTFASSNEFLFLVKLFEQVGEQFDPQHPAMAEYFTALMTYLGAHGFSDPALVNDPAEEANLAFFPKEFQLGYETFDERHSFVGPCLERKEPETGWTPPASGLPVVLVSLGTTTNERPEFFRMCAQAFEGQPWHVVLTLGSRVRPEELGIVPENVEVHQWLPHLAVLPHARMIINQAGMGSLMQALHYGVTPVMVPHSPEQQMIAERAAELGVGPLIRHDQIDGEVLLAAVREADAPHYRKAIEALQENIRAAGGVDGAVAVFESRARVVSPA</sequence>
<comment type="similarity">
    <text evidence="1">Belongs to the UDP-glycosyltransferase family.</text>
</comment>
<dbReference type="InterPro" id="IPR006326">
    <property type="entry name" value="UDPGT_MGT-like"/>
</dbReference>
<dbReference type="GO" id="GO:0017000">
    <property type="term" value="P:antibiotic biosynthetic process"/>
    <property type="evidence" value="ECO:0007669"/>
    <property type="project" value="UniProtKB-ARBA"/>
</dbReference>
<accession>A0AAC9LCJ1</accession>
<evidence type="ECO:0000313" key="4">
    <source>
        <dbReference type="EMBL" id="APU15328.1"/>
    </source>
</evidence>
<dbReference type="PANTHER" id="PTHR48050:SF13">
    <property type="entry name" value="STEROL 3-BETA-GLUCOSYLTRANSFERASE UGT80A2"/>
    <property type="match status" value="1"/>
</dbReference>
<dbReference type="InterPro" id="IPR050426">
    <property type="entry name" value="Glycosyltransferase_28"/>
</dbReference>
<dbReference type="GO" id="GO:0016758">
    <property type="term" value="F:hexosyltransferase activity"/>
    <property type="evidence" value="ECO:0007669"/>
    <property type="project" value="InterPro"/>
</dbReference>
<dbReference type="PANTHER" id="PTHR48050">
    <property type="entry name" value="STEROL 3-BETA-GLUCOSYLTRANSFERASE"/>
    <property type="match status" value="1"/>
</dbReference>
<evidence type="ECO:0000259" key="3">
    <source>
        <dbReference type="Pfam" id="PF06722"/>
    </source>
</evidence>
<evidence type="ECO:0000256" key="1">
    <source>
        <dbReference type="ARBA" id="ARBA00009995"/>
    </source>
</evidence>
<dbReference type="Pfam" id="PF06722">
    <property type="entry name" value="EryCIII-like_C"/>
    <property type="match status" value="1"/>
</dbReference>
<dbReference type="RefSeq" id="WP_075764816.1">
    <property type="nucleotide sequence ID" value="NZ_CP016076.1"/>
</dbReference>
<feature type="domain" description="Erythromycin biosynthesis protein CIII-like C-terminal" evidence="3">
    <location>
        <begin position="278"/>
        <end position="393"/>
    </location>
</feature>
<dbReference type="Proteomes" id="UP000185511">
    <property type="component" value="Chromosome"/>
</dbReference>
<dbReference type="AlphaFoldDB" id="A0AAC9LCJ1"/>
<dbReference type="NCBIfam" id="TIGR01426">
    <property type="entry name" value="MGT"/>
    <property type="match status" value="1"/>
</dbReference>
<dbReference type="GO" id="GO:0008194">
    <property type="term" value="F:UDP-glycosyltransferase activity"/>
    <property type="evidence" value="ECO:0007669"/>
    <property type="project" value="InterPro"/>
</dbReference>
<proteinExistence type="inferred from homology"/>
<name>A0AAC9LCJ1_9PSEU</name>
<gene>
    <name evidence="4" type="ORF">UA74_16420</name>
</gene>
<reference evidence="5" key="1">
    <citation type="submission" date="2016-06" db="EMBL/GenBank/DDBJ databases">
        <title>Complete genome sequence of Actinoalloteichus fjordicus DSM 46855 (=ADI127-17), type strain of the new species Actinoalloteichus fjordicus.</title>
        <authorList>
            <person name="Ruckert C."/>
            <person name="Nouioui I."/>
            <person name="Willmese J."/>
            <person name="van Wezel G."/>
            <person name="Klenk H.-P."/>
            <person name="Kalinowski J."/>
            <person name="Zotchev S.B."/>
        </authorList>
    </citation>
    <scope>NUCLEOTIDE SEQUENCE [LARGE SCALE GENOMIC DNA]</scope>
    <source>
        <strain evidence="5">ADI127-7</strain>
    </source>
</reference>
<keyword evidence="5" id="KW-1185">Reference proteome</keyword>
<dbReference type="SUPFAM" id="SSF53756">
    <property type="entry name" value="UDP-Glycosyltransferase/glycogen phosphorylase"/>
    <property type="match status" value="1"/>
</dbReference>
<organism evidence="4 5">
    <name type="scientific">Actinoalloteichus fjordicus</name>
    <dbReference type="NCBI Taxonomy" id="1612552"/>
    <lineage>
        <taxon>Bacteria</taxon>
        <taxon>Bacillati</taxon>
        <taxon>Actinomycetota</taxon>
        <taxon>Actinomycetes</taxon>
        <taxon>Pseudonocardiales</taxon>
        <taxon>Pseudonocardiaceae</taxon>
        <taxon>Actinoalloteichus</taxon>
    </lineage>
</organism>
<dbReference type="EMBL" id="CP016076">
    <property type="protein sequence ID" value="APU15328.1"/>
    <property type="molecule type" value="Genomic_DNA"/>
</dbReference>
<dbReference type="KEGG" id="acad:UA74_16420"/>
<dbReference type="Gene3D" id="3.40.50.2000">
    <property type="entry name" value="Glycogen Phosphorylase B"/>
    <property type="match status" value="2"/>
</dbReference>